<evidence type="ECO:0000313" key="1">
    <source>
        <dbReference type="EMBL" id="ARX58918.1"/>
    </source>
</evidence>
<keyword evidence="1" id="KW-0614">Plasmid</keyword>
<gene>
    <name evidence="1" type="ORF">pVAPA1216_0010</name>
</gene>
<geneLocation type="plasmid" evidence="1">
    <name>pVAPA1216</name>
</geneLocation>
<dbReference type="AlphaFoldDB" id="A0A1Z1UTH8"/>
<name>A0A1Z1UTH8_RHOHA</name>
<organism evidence="1">
    <name type="scientific">Rhodococcus hoagii</name>
    <name type="common">Corynebacterium equii</name>
    <dbReference type="NCBI Taxonomy" id="43767"/>
    <lineage>
        <taxon>Bacteria</taxon>
        <taxon>Bacillati</taxon>
        <taxon>Actinomycetota</taxon>
        <taxon>Actinomycetes</taxon>
        <taxon>Mycobacteriales</taxon>
        <taxon>Nocardiaceae</taxon>
        <taxon>Prescottella</taxon>
    </lineage>
</organism>
<reference evidence="1" key="1">
    <citation type="journal article" date="2017" name="Genome Biol. Evol.">
        <title>Comparative Genomics of Rhodococcus equi Virulence Plasmids Indicates Host-Driven Evolution of the vap Pathogenicity Island.</title>
        <authorList>
            <person name="MacArthur I."/>
            <person name="Anastasi E."/>
            <person name="Alvarez S."/>
            <person name="Scortti M."/>
            <person name="Vazquez-Boland J.A."/>
        </authorList>
    </citation>
    <scope>NUCLEOTIDE SEQUENCE</scope>
    <source>
        <strain evidence="1">PAM1216</strain>
        <plasmid evidence="1">pVAPA1216</plasmid>
    </source>
</reference>
<dbReference type="EMBL" id="KX443388">
    <property type="protein sequence ID" value="ARX58918.1"/>
    <property type="molecule type" value="Genomic_DNA"/>
</dbReference>
<protein>
    <submittedName>
        <fullName evidence="1">Uncharacterized protein</fullName>
    </submittedName>
</protein>
<accession>A0A1Z1UTH8</accession>
<proteinExistence type="predicted"/>
<sequence length="153" mass="16775">MQVGEGMGMETTTESMFMRLHAGNGEELDLDFELGPVHSLDLGDGIAVHRPLGELHRESLVMLARSEYQLLDSDADVDGLDETVVLDDGDLRWCFGGGQDLLFTVVNTPAGEYVRAMRQRGSGWTIAADRLVVHQDAVGTARAIWQLVALLTY</sequence>